<feature type="domain" description="Phosphatidic acid phosphatase type 2/haloperoxidase" evidence="2">
    <location>
        <begin position="113"/>
        <end position="225"/>
    </location>
</feature>
<reference evidence="3" key="1">
    <citation type="submission" date="2021-02" db="EMBL/GenBank/DDBJ databases">
        <title>Natronogracilivirga saccharolytica gen. nov. sp. nov. a new anaerobic, haloalkiliphilic carbohydrate-fermenting bacterium from soda lake and proposing of Cyclonatronumiaceae fam. nov. in the phylum Balneolaeota.</title>
        <authorList>
            <person name="Zhilina T.N."/>
            <person name="Sorokin D.Y."/>
            <person name="Zavarzina D.G."/>
            <person name="Toshchakov S.V."/>
            <person name="Kublanov I.V."/>
        </authorList>
    </citation>
    <scope>NUCLEOTIDE SEQUENCE</scope>
    <source>
        <strain evidence="3">Z-1702</strain>
    </source>
</reference>
<dbReference type="InterPro" id="IPR036938">
    <property type="entry name" value="PAP2/HPO_sf"/>
</dbReference>
<keyword evidence="4" id="KW-1185">Reference proteome</keyword>
<evidence type="ECO:0000259" key="2">
    <source>
        <dbReference type="SMART" id="SM00014"/>
    </source>
</evidence>
<comment type="caution">
    <text evidence="3">The sequence shown here is derived from an EMBL/GenBank/DDBJ whole genome shotgun (WGS) entry which is preliminary data.</text>
</comment>
<gene>
    <name evidence="3" type="ORF">NATSA_00835</name>
</gene>
<dbReference type="Gene3D" id="1.20.144.10">
    <property type="entry name" value="Phosphatidic acid phosphatase type 2/haloperoxidase"/>
    <property type="match status" value="2"/>
</dbReference>
<dbReference type="PANTHER" id="PTHR14969:SF13">
    <property type="entry name" value="AT30094P"/>
    <property type="match status" value="1"/>
</dbReference>
<feature type="transmembrane region" description="Helical" evidence="1">
    <location>
        <begin position="154"/>
        <end position="171"/>
    </location>
</feature>
<dbReference type="EMBL" id="JAFIDN010000001">
    <property type="protein sequence ID" value="MBP3191198.1"/>
    <property type="molecule type" value="Genomic_DNA"/>
</dbReference>
<dbReference type="SUPFAM" id="SSF48317">
    <property type="entry name" value="Acid phosphatase/Vanadium-dependent haloperoxidase"/>
    <property type="match status" value="1"/>
</dbReference>
<feature type="transmembrane region" description="Helical" evidence="1">
    <location>
        <begin position="85"/>
        <end position="105"/>
    </location>
</feature>
<feature type="transmembrane region" description="Helical" evidence="1">
    <location>
        <begin position="112"/>
        <end position="134"/>
    </location>
</feature>
<keyword evidence="1" id="KW-0472">Membrane</keyword>
<protein>
    <submittedName>
        <fullName evidence="3">Phosphatase PAP2 family protein</fullName>
    </submittedName>
</protein>
<evidence type="ECO:0000256" key="1">
    <source>
        <dbReference type="SAM" id="Phobius"/>
    </source>
</evidence>
<accession>A0A8J7S6J7</accession>
<dbReference type="PANTHER" id="PTHR14969">
    <property type="entry name" value="SPHINGOSINE-1-PHOSPHATE PHOSPHOHYDROLASE"/>
    <property type="match status" value="1"/>
</dbReference>
<dbReference type="SMART" id="SM00014">
    <property type="entry name" value="acidPPc"/>
    <property type="match status" value="1"/>
</dbReference>
<dbReference type="AlphaFoldDB" id="A0A8J7S6J7"/>
<dbReference type="Proteomes" id="UP000673975">
    <property type="component" value="Unassembled WGS sequence"/>
</dbReference>
<organism evidence="3 4">
    <name type="scientific">Natronogracilivirga saccharolytica</name>
    <dbReference type="NCBI Taxonomy" id="2812953"/>
    <lineage>
        <taxon>Bacteria</taxon>
        <taxon>Pseudomonadati</taxon>
        <taxon>Balneolota</taxon>
        <taxon>Balneolia</taxon>
        <taxon>Balneolales</taxon>
        <taxon>Cyclonatronaceae</taxon>
        <taxon>Natronogracilivirga</taxon>
    </lineage>
</organism>
<keyword evidence="1" id="KW-0812">Transmembrane</keyword>
<dbReference type="RefSeq" id="WP_210509469.1">
    <property type="nucleotide sequence ID" value="NZ_JAFIDN010000001.1"/>
</dbReference>
<evidence type="ECO:0000313" key="4">
    <source>
        <dbReference type="Proteomes" id="UP000673975"/>
    </source>
</evidence>
<proteinExistence type="predicted"/>
<dbReference type="CDD" id="cd03392">
    <property type="entry name" value="PAP2_like_2"/>
    <property type="match status" value="1"/>
</dbReference>
<dbReference type="Pfam" id="PF01569">
    <property type="entry name" value="PAP2"/>
    <property type="match status" value="1"/>
</dbReference>
<name>A0A8J7S6J7_9BACT</name>
<sequence>MPILDKSSRQFPKIKILFKKEILILLGLLMVLLFIRGGIEISDMFIVEQARQFDQWALTIVRSPENPELLRGPHWVDEAVRDMTAMGGPTVLTLTIIFVVGYLLLKQNYRSATLVFIATAGGLLISLLLKDFFLRDRPDIVPALMVETSPSFPSGHSMLSAVVYLTLGSLLTRLETTSRIRIYTISIPIFITILVGFTRVLLGVHYPTDVLFGWTVGFFWASLCWFVMIVLQEQDIVESVPEEGEEGIYHSD</sequence>
<feature type="transmembrane region" description="Helical" evidence="1">
    <location>
        <begin position="211"/>
        <end position="231"/>
    </location>
</feature>
<feature type="transmembrane region" description="Helical" evidence="1">
    <location>
        <begin position="21"/>
        <end position="39"/>
    </location>
</feature>
<feature type="transmembrane region" description="Helical" evidence="1">
    <location>
        <begin position="183"/>
        <end position="205"/>
    </location>
</feature>
<dbReference type="InterPro" id="IPR000326">
    <property type="entry name" value="PAP2/HPO"/>
</dbReference>
<evidence type="ECO:0000313" key="3">
    <source>
        <dbReference type="EMBL" id="MBP3191198.1"/>
    </source>
</evidence>
<keyword evidence="1" id="KW-1133">Transmembrane helix</keyword>